<name>A0A6V7TXB3_MELEN</name>
<reference evidence="1 2" key="1">
    <citation type="submission" date="2020-08" db="EMBL/GenBank/DDBJ databases">
        <authorList>
            <person name="Koutsovoulos G."/>
            <person name="Danchin GJ E."/>
        </authorList>
    </citation>
    <scope>NUCLEOTIDE SEQUENCE [LARGE SCALE GENOMIC DNA]</scope>
</reference>
<comment type="caution">
    <text evidence="1">The sequence shown here is derived from an EMBL/GenBank/DDBJ whole genome shotgun (WGS) entry which is preliminary data.</text>
</comment>
<evidence type="ECO:0000313" key="2">
    <source>
        <dbReference type="Proteomes" id="UP000580250"/>
    </source>
</evidence>
<protein>
    <submittedName>
        <fullName evidence="1">Uncharacterized protein</fullName>
    </submittedName>
</protein>
<sequence>MEIGNVNLPAELICEITTFIRLHRKWGKCRVSKIFDIFVIKIQKKFIVSLNILRKQIGDIWTKIREQFTFLENIEDGIGKDYVSKLSSSYECVYRQTRDFLKDFVIFKKIKEKLPTLPQRNQHRLIEIKEWRDFAKAQFKVVSVFLKETFYDDFEAFYDDFAMFVGVDKSVEILTALRTFLKGISSLLDDYVDYYKECFPRNTRTVTWDVEA</sequence>
<evidence type="ECO:0000313" key="1">
    <source>
        <dbReference type="EMBL" id="CAD2134618.1"/>
    </source>
</evidence>
<dbReference type="Proteomes" id="UP000580250">
    <property type="component" value="Unassembled WGS sequence"/>
</dbReference>
<proteinExistence type="predicted"/>
<dbReference type="EMBL" id="CAJEWN010000015">
    <property type="protein sequence ID" value="CAD2134618.1"/>
    <property type="molecule type" value="Genomic_DNA"/>
</dbReference>
<dbReference type="AlphaFoldDB" id="A0A6V7TXB3"/>
<gene>
    <name evidence="1" type="ORF">MENT_LOCUS4443</name>
</gene>
<organism evidence="1 2">
    <name type="scientific">Meloidogyne enterolobii</name>
    <name type="common">Root-knot nematode worm</name>
    <name type="synonym">Meloidogyne mayaguensis</name>
    <dbReference type="NCBI Taxonomy" id="390850"/>
    <lineage>
        <taxon>Eukaryota</taxon>
        <taxon>Metazoa</taxon>
        <taxon>Ecdysozoa</taxon>
        <taxon>Nematoda</taxon>
        <taxon>Chromadorea</taxon>
        <taxon>Rhabditida</taxon>
        <taxon>Tylenchina</taxon>
        <taxon>Tylenchomorpha</taxon>
        <taxon>Tylenchoidea</taxon>
        <taxon>Meloidogynidae</taxon>
        <taxon>Meloidogyninae</taxon>
        <taxon>Meloidogyne</taxon>
    </lineage>
</organism>
<accession>A0A6V7TXB3</accession>